<keyword evidence="7" id="KW-0653">Protein transport</keyword>
<accession>A0A916RFS4</accession>
<evidence type="ECO:0000256" key="5">
    <source>
        <dbReference type="ARBA" id="ARBA00022519"/>
    </source>
</evidence>
<dbReference type="InterPro" id="IPR051045">
    <property type="entry name" value="TonB-dependent_transducer"/>
</dbReference>
<keyword evidence="8" id="KW-1133">Transmembrane helix</keyword>
<comment type="caution">
    <text evidence="12">The sequence shown here is derived from an EMBL/GenBank/DDBJ whole genome shotgun (WGS) entry which is preliminary data.</text>
</comment>
<dbReference type="GO" id="GO:0055085">
    <property type="term" value="P:transmembrane transport"/>
    <property type="evidence" value="ECO:0007669"/>
    <property type="project" value="InterPro"/>
</dbReference>
<feature type="compositionally biased region" description="Low complexity" evidence="10">
    <location>
        <begin position="407"/>
        <end position="418"/>
    </location>
</feature>
<dbReference type="PROSITE" id="PS52015">
    <property type="entry name" value="TONB_CTD"/>
    <property type="match status" value="1"/>
</dbReference>
<dbReference type="InterPro" id="IPR006260">
    <property type="entry name" value="TonB/TolA_C"/>
</dbReference>
<dbReference type="Gene3D" id="3.30.1150.10">
    <property type="match status" value="1"/>
</dbReference>
<keyword evidence="6" id="KW-0812">Transmembrane</keyword>
<feature type="compositionally biased region" description="Polar residues" evidence="10">
    <location>
        <begin position="486"/>
        <end position="502"/>
    </location>
</feature>
<feature type="compositionally biased region" description="Low complexity" evidence="10">
    <location>
        <begin position="461"/>
        <end position="485"/>
    </location>
</feature>
<keyword evidence="13" id="KW-1185">Reference proteome</keyword>
<dbReference type="GO" id="GO:0031992">
    <property type="term" value="F:energy transducer activity"/>
    <property type="evidence" value="ECO:0007669"/>
    <property type="project" value="TreeGrafter"/>
</dbReference>
<evidence type="ECO:0000259" key="11">
    <source>
        <dbReference type="PROSITE" id="PS52015"/>
    </source>
</evidence>
<dbReference type="GO" id="GO:0098797">
    <property type="term" value="C:plasma membrane protein complex"/>
    <property type="evidence" value="ECO:0007669"/>
    <property type="project" value="TreeGrafter"/>
</dbReference>
<evidence type="ECO:0000256" key="3">
    <source>
        <dbReference type="ARBA" id="ARBA00022448"/>
    </source>
</evidence>
<dbReference type="GO" id="GO:0015031">
    <property type="term" value="P:protein transport"/>
    <property type="evidence" value="ECO:0007669"/>
    <property type="project" value="UniProtKB-KW"/>
</dbReference>
<proteinExistence type="inferred from homology"/>
<name>A0A916RFS4_9BACT</name>
<feature type="domain" description="TonB C-terminal" evidence="11">
    <location>
        <begin position="562"/>
        <end position="651"/>
    </location>
</feature>
<protein>
    <recommendedName>
        <fullName evidence="11">TonB C-terminal domain-containing protein</fullName>
    </recommendedName>
</protein>
<evidence type="ECO:0000256" key="4">
    <source>
        <dbReference type="ARBA" id="ARBA00022475"/>
    </source>
</evidence>
<evidence type="ECO:0000313" key="13">
    <source>
        <dbReference type="Proteomes" id="UP000648801"/>
    </source>
</evidence>
<dbReference type="InterPro" id="IPR037682">
    <property type="entry name" value="TonB_C"/>
</dbReference>
<keyword evidence="3" id="KW-0813">Transport</keyword>
<gene>
    <name evidence="12" type="ORF">GCM10011507_01950</name>
</gene>
<dbReference type="RefSeq" id="WP_188757510.1">
    <property type="nucleotide sequence ID" value="NZ_BMJB01000001.1"/>
</dbReference>
<evidence type="ECO:0000256" key="7">
    <source>
        <dbReference type="ARBA" id="ARBA00022927"/>
    </source>
</evidence>
<evidence type="ECO:0000313" key="12">
    <source>
        <dbReference type="EMBL" id="GGA54309.1"/>
    </source>
</evidence>
<keyword evidence="4" id="KW-1003">Cell membrane</keyword>
<keyword evidence="5" id="KW-0997">Cell inner membrane</keyword>
<comment type="subcellular location">
    <subcellularLocation>
        <location evidence="1">Cell inner membrane</location>
        <topology evidence="1">Single-pass membrane protein</topology>
        <orientation evidence="1">Periplasmic side</orientation>
    </subcellularLocation>
</comment>
<organism evidence="12 13">
    <name type="scientific">Edaphobacter acidisoli</name>
    <dbReference type="NCBI Taxonomy" id="2040573"/>
    <lineage>
        <taxon>Bacteria</taxon>
        <taxon>Pseudomonadati</taxon>
        <taxon>Acidobacteriota</taxon>
        <taxon>Terriglobia</taxon>
        <taxon>Terriglobales</taxon>
        <taxon>Acidobacteriaceae</taxon>
        <taxon>Edaphobacter</taxon>
    </lineage>
</organism>
<dbReference type="Pfam" id="PF03544">
    <property type="entry name" value="TonB_C"/>
    <property type="match status" value="1"/>
</dbReference>
<dbReference type="NCBIfam" id="TIGR01352">
    <property type="entry name" value="tonB_Cterm"/>
    <property type="match status" value="1"/>
</dbReference>
<feature type="compositionally biased region" description="Low complexity" evidence="10">
    <location>
        <begin position="425"/>
        <end position="446"/>
    </location>
</feature>
<evidence type="ECO:0000256" key="10">
    <source>
        <dbReference type="SAM" id="MobiDB-lite"/>
    </source>
</evidence>
<dbReference type="EMBL" id="BMJB01000001">
    <property type="protein sequence ID" value="GGA54309.1"/>
    <property type="molecule type" value="Genomic_DNA"/>
</dbReference>
<comment type="similarity">
    <text evidence="2">Belongs to the TonB family.</text>
</comment>
<keyword evidence="9" id="KW-0472">Membrane</keyword>
<reference evidence="12" key="1">
    <citation type="journal article" date="2014" name="Int. J. Syst. Evol. Microbiol.">
        <title>Complete genome sequence of Corynebacterium casei LMG S-19264T (=DSM 44701T), isolated from a smear-ripened cheese.</title>
        <authorList>
            <consortium name="US DOE Joint Genome Institute (JGI-PGF)"/>
            <person name="Walter F."/>
            <person name="Albersmeier A."/>
            <person name="Kalinowski J."/>
            <person name="Ruckert C."/>
        </authorList>
    </citation>
    <scope>NUCLEOTIDE SEQUENCE</scope>
    <source>
        <strain evidence="12">CGMCC 1.15447</strain>
    </source>
</reference>
<evidence type="ECO:0000256" key="1">
    <source>
        <dbReference type="ARBA" id="ARBA00004383"/>
    </source>
</evidence>
<sequence>MQLLADAQNTAERYAKYITEFQELCRANDVGFGSPEEFFGLPPRLARDESFREDFTSLTKSVQRREDGKLTLTNMLTIVAVAMGGKDIANAGDAGAVPASLMVVFLAGLGGWNETKPASAQEAAKSSSNGAEVNGSGGDETSTGKMADDPAADFVQRLKAGPEVDIGSLTTTLFGGPTQVKEALGRLEMNTLAMKMHLDSIDSRIERIEPHLDDLKTRPEASEVDESLTVPVPDMKPWPKPDDEAPRPEWTASAPSMKPWPAEKEQDLMWGPTAGVKGPPPRANWPVKQAEPVWREPRIQEREQEKVAARTRSLAEGAAPLRVAEMEPEYEADLPIRVPFNEYLYAEDEPKWGRRLASGLAVIVIAVVVAGGFFYRRHGWHGYNDAVETIGAAMSNSKAGVMEWVSSHEAQSSSSSTSQDVAKGAAQPAPEALQQQAASTTPATTQGVSERDLPAMAPTSAAGAQGAENQPAAAQNQLAAAHQPQTSTRPQALAQPQSSAHASTFAPVASNAGASTDRRQDTPVRSAVRPVVTVLAGSGMAPEATADTKLPRGMHSSVPVFVDMAQLSVISDPRPAYPHDALAHDIEGDVVVQANISRSGDVESAEIVSGPAGLLKPSLDAVREWQFRPYRVNGQPVEARTYVRFRYGTER</sequence>
<feature type="region of interest" description="Disordered" evidence="10">
    <location>
        <begin position="213"/>
        <end position="259"/>
    </location>
</feature>
<dbReference type="PANTHER" id="PTHR33446">
    <property type="entry name" value="PROTEIN TONB-RELATED"/>
    <property type="match status" value="1"/>
</dbReference>
<dbReference type="Proteomes" id="UP000648801">
    <property type="component" value="Unassembled WGS sequence"/>
</dbReference>
<evidence type="ECO:0000256" key="8">
    <source>
        <dbReference type="ARBA" id="ARBA00022989"/>
    </source>
</evidence>
<feature type="region of interest" description="Disordered" evidence="10">
    <location>
        <begin position="118"/>
        <end position="147"/>
    </location>
</feature>
<feature type="compositionally biased region" description="Basic and acidic residues" evidence="10">
    <location>
        <begin position="237"/>
        <end position="247"/>
    </location>
</feature>
<feature type="region of interest" description="Disordered" evidence="10">
    <location>
        <begin position="405"/>
        <end position="504"/>
    </location>
</feature>
<dbReference type="PANTHER" id="PTHR33446:SF2">
    <property type="entry name" value="PROTEIN TONB"/>
    <property type="match status" value="1"/>
</dbReference>
<reference evidence="12" key="2">
    <citation type="submission" date="2020-09" db="EMBL/GenBank/DDBJ databases">
        <authorList>
            <person name="Sun Q."/>
            <person name="Zhou Y."/>
        </authorList>
    </citation>
    <scope>NUCLEOTIDE SEQUENCE</scope>
    <source>
        <strain evidence="12">CGMCC 1.15447</strain>
    </source>
</reference>
<evidence type="ECO:0000256" key="9">
    <source>
        <dbReference type="ARBA" id="ARBA00023136"/>
    </source>
</evidence>
<dbReference type="SUPFAM" id="SSF74653">
    <property type="entry name" value="TolA/TonB C-terminal domain"/>
    <property type="match status" value="1"/>
</dbReference>
<evidence type="ECO:0000256" key="2">
    <source>
        <dbReference type="ARBA" id="ARBA00006555"/>
    </source>
</evidence>
<dbReference type="AlphaFoldDB" id="A0A916RFS4"/>
<evidence type="ECO:0000256" key="6">
    <source>
        <dbReference type="ARBA" id="ARBA00022692"/>
    </source>
</evidence>